<dbReference type="InterPro" id="IPR029068">
    <property type="entry name" value="Glyas_Bleomycin-R_OHBP_Dase"/>
</dbReference>
<accession>A0A1T5AIW6</accession>
<dbReference type="EMBL" id="FUYR01000001">
    <property type="protein sequence ID" value="SKB34951.1"/>
    <property type="molecule type" value="Genomic_DNA"/>
</dbReference>
<dbReference type="AlphaFoldDB" id="A0A1T5AIW6"/>
<name>A0A1T5AIW6_9SPHI</name>
<reference evidence="2" key="1">
    <citation type="submission" date="2017-02" db="EMBL/GenBank/DDBJ databases">
        <authorList>
            <person name="Varghese N."/>
            <person name="Submissions S."/>
        </authorList>
    </citation>
    <scope>NUCLEOTIDE SEQUENCE [LARGE SCALE GENOMIC DNA]</scope>
    <source>
        <strain evidence="2">DSM 22385</strain>
    </source>
</reference>
<dbReference type="OrthoDB" id="9795306at2"/>
<keyword evidence="2" id="KW-1185">Reference proteome</keyword>
<proteinExistence type="predicted"/>
<dbReference type="SUPFAM" id="SSF54593">
    <property type="entry name" value="Glyoxalase/Bleomycin resistance protein/Dihydroxybiphenyl dioxygenase"/>
    <property type="match status" value="1"/>
</dbReference>
<gene>
    <name evidence="1" type="ORF">SAMN05661099_0782</name>
</gene>
<evidence type="ECO:0000313" key="1">
    <source>
        <dbReference type="EMBL" id="SKB34951.1"/>
    </source>
</evidence>
<dbReference type="Proteomes" id="UP000189981">
    <property type="component" value="Unassembled WGS sequence"/>
</dbReference>
<dbReference type="Gene3D" id="3.10.180.10">
    <property type="entry name" value="2,3-Dihydroxybiphenyl 1,2-Dioxygenase, domain 1"/>
    <property type="match status" value="1"/>
</dbReference>
<evidence type="ECO:0000313" key="2">
    <source>
        <dbReference type="Proteomes" id="UP000189981"/>
    </source>
</evidence>
<dbReference type="RefSeq" id="WP_079701332.1">
    <property type="nucleotide sequence ID" value="NZ_FUYR01000001.1"/>
</dbReference>
<dbReference type="STRING" id="572036.SAMN05661099_0782"/>
<protein>
    <submittedName>
        <fullName evidence="1">Uncharacterized conserved protein PhnB, glyoxalase superfamily</fullName>
    </submittedName>
</protein>
<sequence>MLFDNRDKLTGGIFITFAGNCRKALTFYQGCFGGTLEFETFDQPLKGFTEKPVISGLLVSENLVIHGSDLVHDEGRRIGNYLSVFLPCKSADDRRVIAGKLRGAFGAYNEDERLIEVVDRFEVRWVLGITN</sequence>
<organism evidence="1 2">
    <name type="scientific">Daejeonella lutea</name>
    <dbReference type="NCBI Taxonomy" id="572036"/>
    <lineage>
        <taxon>Bacteria</taxon>
        <taxon>Pseudomonadati</taxon>
        <taxon>Bacteroidota</taxon>
        <taxon>Sphingobacteriia</taxon>
        <taxon>Sphingobacteriales</taxon>
        <taxon>Sphingobacteriaceae</taxon>
        <taxon>Daejeonella</taxon>
    </lineage>
</organism>